<comment type="caution">
    <text evidence="2">The sequence shown here is derived from an EMBL/GenBank/DDBJ whole genome shotgun (WGS) entry which is preliminary data.</text>
</comment>
<dbReference type="EMBL" id="NNAY01000036">
    <property type="protein sequence ID" value="OXU31702.1"/>
    <property type="molecule type" value="Genomic_DNA"/>
</dbReference>
<evidence type="ECO:0000256" key="1">
    <source>
        <dbReference type="SAM" id="Coils"/>
    </source>
</evidence>
<dbReference type="AlphaFoldDB" id="A0A232FM12"/>
<name>A0A232FM12_9HYME</name>
<keyword evidence="1" id="KW-0175">Coiled coil</keyword>
<feature type="coiled-coil region" evidence="1">
    <location>
        <begin position="117"/>
        <end position="180"/>
    </location>
</feature>
<accession>A0A232FM12</accession>
<evidence type="ECO:0000313" key="2">
    <source>
        <dbReference type="EMBL" id="OXU31702.1"/>
    </source>
</evidence>
<evidence type="ECO:0000313" key="3">
    <source>
        <dbReference type="Proteomes" id="UP000215335"/>
    </source>
</evidence>
<protein>
    <submittedName>
        <fullName evidence="2">Uncharacterized protein</fullName>
    </submittedName>
</protein>
<reference evidence="2 3" key="1">
    <citation type="journal article" date="2017" name="Curr. Biol.">
        <title>The Evolution of Venom by Co-option of Single-Copy Genes.</title>
        <authorList>
            <person name="Martinson E.O."/>
            <person name="Mrinalini"/>
            <person name="Kelkar Y.D."/>
            <person name="Chang C.H."/>
            <person name="Werren J.H."/>
        </authorList>
    </citation>
    <scope>NUCLEOTIDE SEQUENCE [LARGE SCALE GENOMIC DNA]</scope>
    <source>
        <strain evidence="2 3">Alberta</strain>
        <tissue evidence="2">Whole body</tissue>
    </source>
</reference>
<organism evidence="2 3">
    <name type="scientific">Trichomalopsis sarcophagae</name>
    <dbReference type="NCBI Taxonomy" id="543379"/>
    <lineage>
        <taxon>Eukaryota</taxon>
        <taxon>Metazoa</taxon>
        <taxon>Ecdysozoa</taxon>
        <taxon>Arthropoda</taxon>
        <taxon>Hexapoda</taxon>
        <taxon>Insecta</taxon>
        <taxon>Pterygota</taxon>
        <taxon>Neoptera</taxon>
        <taxon>Endopterygota</taxon>
        <taxon>Hymenoptera</taxon>
        <taxon>Apocrita</taxon>
        <taxon>Proctotrupomorpha</taxon>
        <taxon>Chalcidoidea</taxon>
        <taxon>Pteromalidae</taxon>
        <taxon>Pteromalinae</taxon>
        <taxon>Trichomalopsis</taxon>
    </lineage>
</organism>
<keyword evidence="3" id="KW-1185">Reference proteome</keyword>
<gene>
    <name evidence="2" type="ORF">TSAR_007205</name>
</gene>
<proteinExistence type="predicted"/>
<sequence length="316" mass="37000">MRVYIFIKLGMESRRKDNMNVIAIKGLVDRLNVEVLIGSNNIRTKGKVIVIKRNSAEDKETIMRNKSKLTGTKIFIEYFRSYEDRKKQEEIAAWGLAFKIGFGKIFYKNAWYKWEEKDKLLERLEVEERTNKEEENLRLAAENRETNKRVEINEELIERVEKVEKRMKELEDREIEREARWLEEVDSRLDETSGDGASCLSSRRGSLRSLVSGGSAESGHTGISDVSRWSRASFSEREVSQKKRMLSERDRKDNMNVIAIKGLAYEDRKKQKEIAAWVKEKREKGLTFKIGFGKIVYKNVWMNDMNSQSSKGTSYR</sequence>
<dbReference type="Proteomes" id="UP000215335">
    <property type="component" value="Unassembled WGS sequence"/>
</dbReference>